<keyword evidence="3" id="KW-0815">Transposition</keyword>
<protein>
    <recommendedName>
        <fullName evidence="8">YjeF N-terminal domain-containing protein</fullName>
    </recommendedName>
</protein>
<evidence type="ECO:0000313" key="7">
    <source>
        <dbReference type="Proteomes" id="UP001153050"/>
    </source>
</evidence>
<proteinExistence type="inferred from homology"/>
<reference evidence="6 7" key="1">
    <citation type="submission" date="2022-03" db="EMBL/GenBank/DDBJ databases">
        <authorList>
            <person name="Brunel B."/>
        </authorList>
    </citation>
    <scope>NUCLEOTIDE SEQUENCE [LARGE SCALE GENOMIC DNA]</scope>
    <source>
        <strain evidence="6">STM5069sample</strain>
    </source>
</reference>
<dbReference type="Pfam" id="PF00872">
    <property type="entry name" value="Transposase_mut"/>
    <property type="match status" value="1"/>
</dbReference>
<gene>
    <name evidence="6" type="ORF">MES5069_920005</name>
</gene>
<name>A0ABM9EL03_9HYPH</name>
<evidence type="ECO:0000256" key="4">
    <source>
        <dbReference type="ARBA" id="ARBA00023125"/>
    </source>
</evidence>
<comment type="similarity">
    <text evidence="2">Belongs to the transposase mutator family.</text>
</comment>
<keyword evidence="5" id="KW-0233">DNA recombination</keyword>
<evidence type="ECO:0000256" key="5">
    <source>
        <dbReference type="ARBA" id="ARBA00023172"/>
    </source>
</evidence>
<dbReference type="InterPro" id="IPR001207">
    <property type="entry name" value="Transposase_mutator"/>
</dbReference>
<dbReference type="EMBL" id="CAKXZT010000193">
    <property type="protein sequence ID" value="CAH2409637.1"/>
    <property type="molecule type" value="Genomic_DNA"/>
</dbReference>
<organism evidence="6 7">
    <name type="scientific">Mesorhizobium escarrei</name>
    <dbReference type="NCBI Taxonomy" id="666018"/>
    <lineage>
        <taxon>Bacteria</taxon>
        <taxon>Pseudomonadati</taxon>
        <taxon>Pseudomonadota</taxon>
        <taxon>Alphaproteobacteria</taxon>
        <taxon>Hyphomicrobiales</taxon>
        <taxon>Phyllobacteriaceae</taxon>
        <taxon>Mesorhizobium</taxon>
    </lineage>
</organism>
<evidence type="ECO:0008006" key="8">
    <source>
        <dbReference type="Google" id="ProtNLM"/>
    </source>
</evidence>
<keyword evidence="7" id="KW-1185">Reference proteome</keyword>
<sequence>MSLPGCSDAPLGTKMIAAGTGLCGVKLVVSDGHGGLEAAGTKVLCAAWQRCRVLILDIPQTVKSPVFEERWRMGFWIPGRAAPHRGFRKSSWTNWPKLSRPVPIAPSTAWCAVGGSICSGSSRNAGTDYHERHVSTLRTTLISVGAVALGVTGYRQSDTDE</sequence>
<comment type="caution">
    <text evidence="6">The sequence shown here is derived from an EMBL/GenBank/DDBJ whole genome shotgun (WGS) entry which is preliminary data.</text>
</comment>
<comment type="function">
    <text evidence="1">Required for the transposition of the insertion element.</text>
</comment>
<evidence type="ECO:0000256" key="1">
    <source>
        <dbReference type="ARBA" id="ARBA00002190"/>
    </source>
</evidence>
<keyword evidence="4" id="KW-0238">DNA-binding</keyword>
<evidence type="ECO:0000313" key="6">
    <source>
        <dbReference type="EMBL" id="CAH2409637.1"/>
    </source>
</evidence>
<evidence type="ECO:0000256" key="3">
    <source>
        <dbReference type="ARBA" id="ARBA00022578"/>
    </source>
</evidence>
<dbReference type="Proteomes" id="UP001153050">
    <property type="component" value="Unassembled WGS sequence"/>
</dbReference>
<evidence type="ECO:0000256" key="2">
    <source>
        <dbReference type="ARBA" id="ARBA00010961"/>
    </source>
</evidence>
<accession>A0ABM9EL03</accession>